<dbReference type="InterPro" id="IPR011004">
    <property type="entry name" value="Trimer_LpxA-like_sf"/>
</dbReference>
<dbReference type="Proteomes" id="UP001500635">
    <property type="component" value="Unassembled WGS sequence"/>
</dbReference>
<proteinExistence type="predicted"/>
<dbReference type="PANTHER" id="PTHR13061:SF29">
    <property type="entry name" value="GAMMA CARBONIC ANHYDRASE-LIKE 1, MITOCHONDRIAL-RELATED"/>
    <property type="match status" value="1"/>
</dbReference>
<evidence type="ECO:0000313" key="1">
    <source>
        <dbReference type="EMBL" id="GAA4391213.1"/>
    </source>
</evidence>
<sequence length="172" mass="17844">MIVSLDDARQPTIAQDAWIAPTAVVVGAVTIGAESGIWYNTVIRADDETVVIGPRTNVQDGCVIHADPGSPATIGVGVSIGHNATVHGCTIGDNVLVGMGAVIMNDAEIGADSLVAAGALVTERTSIPPRSLVAGVPAEVRRRLTGEEIDRIRANAANYMTRRTPHANAMTQ</sequence>
<dbReference type="Pfam" id="PF00132">
    <property type="entry name" value="Hexapep"/>
    <property type="match status" value="1"/>
</dbReference>
<dbReference type="InterPro" id="IPR050484">
    <property type="entry name" value="Transf_Hexapept/Carb_Anhydrase"/>
</dbReference>
<dbReference type="InterPro" id="IPR047324">
    <property type="entry name" value="LbH_gamma_CA-like"/>
</dbReference>
<dbReference type="SUPFAM" id="SSF51161">
    <property type="entry name" value="Trimeric LpxA-like enzymes"/>
    <property type="match status" value="1"/>
</dbReference>
<organism evidence="1 2">
    <name type="scientific">Tsukamurella soli</name>
    <dbReference type="NCBI Taxonomy" id="644556"/>
    <lineage>
        <taxon>Bacteria</taxon>
        <taxon>Bacillati</taxon>
        <taxon>Actinomycetota</taxon>
        <taxon>Actinomycetes</taxon>
        <taxon>Mycobacteriales</taxon>
        <taxon>Tsukamurellaceae</taxon>
        <taxon>Tsukamurella</taxon>
    </lineage>
</organism>
<dbReference type="CDD" id="cd04645">
    <property type="entry name" value="LbH_gamma_CA_like"/>
    <property type="match status" value="1"/>
</dbReference>
<comment type="caution">
    <text evidence="1">The sequence shown here is derived from an EMBL/GenBank/DDBJ whole genome shotgun (WGS) entry which is preliminary data.</text>
</comment>
<dbReference type="PANTHER" id="PTHR13061">
    <property type="entry name" value="DYNACTIN SUBUNIT P25"/>
    <property type="match status" value="1"/>
</dbReference>
<protein>
    <submittedName>
        <fullName evidence="1">Gamma carbonic anhydrase family protein</fullName>
    </submittedName>
</protein>
<dbReference type="EMBL" id="BAABFR010000025">
    <property type="protein sequence ID" value="GAA4391213.1"/>
    <property type="molecule type" value="Genomic_DNA"/>
</dbReference>
<gene>
    <name evidence="1" type="ORF">GCM10023147_19920</name>
</gene>
<accession>A0ABP8JI17</accession>
<dbReference type="Gene3D" id="2.160.10.10">
    <property type="entry name" value="Hexapeptide repeat proteins"/>
    <property type="match status" value="1"/>
</dbReference>
<keyword evidence="2" id="KW-1185">Reference proteome</keyword>
<reference evidence="2" key="1">
    <citation type="journal article" date="2019" name="Int. J. Syst. Evol. Microbiol.">
        <title>The Global Catalogue of Microorganisms (GCM) 10K type strain sequencing project: providing services to taxonomists for standard genome sequencing and annotation.</title>
        <authorList>
            <consortium name="The Broad Institute Genomics Platform"/>
            <consortium name="The Broad Institute Genome Sequencing Center for Infectious Disease"/>
            <person name="Wu L."/>
            <person name="Ma J."/>
        </authorList>
    </citation>
    <scope>NUCLEOTIDE SEQUENCE [LARGE SCALE GENOMIC DNA]</scope>
    <source>
        <strain evidence="2">JCM 17688</strain>
    </source>
</reference>
<name>A0ABP8JI17_9ACTN</name>
<dbReference type="InterPro" id="IPR001451">
    <property type="entry name" value="Hexapep"/>
</dbReference>
<dbReference type="RefSeq" id="WP_344994542.1">
    <property type="nucleotide sequence ID" value="NZ_BAABFR010000025.1"/>
</dbReference>
<evidence type="ECO:0000313" key="2">
    <source>
        <dbReference type="Proteomes" id="UP001500635"/>
    </source>
</evidence>